<dbReference type="PANTHER" id="PTHR34980:SF2">
    <property type="entry name" value="INNER MEMBRANE PROTEIN YHAH-RELATED"/>
    <property type="match status" value="1"/>
</dbReference>
<dbReference type="AlphaFoldDB" id="A0A0B1ZLQ9"/>
<feature type="transmembrane region" description="Helical" evidence="1">
    <location>
        <begin position="113"/>
        <end position="134"/>
    </location>
</feature>
<evidence type="ECO:0000313" key="2">
    <source>
        <dbReference type="EMBL" id="KHK91486.1"/>
    </source>
</evidence>
<dbReference type="STRING" id="1348853.LK12_11700"/>
<dbReference type="RefSeq" id="WP_039283714.1">
    <property type="nucleotide sequence ID" value="NZ_JTDI01000003.1"/>
</dbReference>
<evidence type="ECO:0000256" key="1">
    <source>
        <dbReference type="SAM" id="Phobius"/>
    </source>
</evidence>
<keyword evidence="3" id="KW-1185">Reference proteome</keyword>
<name>A0A0B1ZLQ9_9SPHN</name>
<sequence length="198" mass="21558">MLEAIRYNLTNLANISGRDSRSTFWFYVLFLMIVYAVISFGLSFVAGGALVMDAVHSARGGADDAAIQQHVISRMGNMIRISMWGSAIMYFLMTMLLAASFTRRLHDSNRPGWIAGAAVALQLLSIALTIGMIGEMASFVETLKPGDAAAMQAAIQAHRTKYALSGLLSWLPLLLVVVFGIWPSSDGDNLYGQEPEHL</sequence>
<gene>
    <name evidence="2" type="ORF">LK12_11700</name>
</gene>
<organism evidence="2 3">
    <name type="scientific">Novosphingobium malaysiense</name>
    <dbReference type="NCBI Taxonomy" id="1348853"/>
    <lineage>
        <taxon>Bacteria</taxon>
        <taxon>Pseudomonadati</taxon>
        <taxon>Pseudomonadota</taxon>
        <taxon>Alphaproteobacteria</taxon>
        <taxon>Sphingomonadales</taxon>
        <taxon>Sphingomonadaceae</taxon>
        <taxon>Novosphingobium</taxon>
    </lineage>
</organism>
<feature type="transmembrane region" description="Helical" evidence="1">
    <location>
        <begin position="24"/>
        <end position="51"/>
    </location>
</feature>
<protein>
    <recommendedName>
        <fullName evidence="4">DUF805 domain-containing protein</fullName>
    </recommendedName>
</protein>
<feature type="transmembrane region" description="Helical" evidence="1">
    <location>
        <begin position="162"/>
        <end position="182"/>
    </location>
</feature>
<feature type="transmembrane region" description="Helical" evidence="1">
    <location>
        <begin position="81"/>
        <end position="101"/>
    </location>
</feature>
<dbReference type="PANTHER" id="PTHR34980">
    <property type="entry name" value="INNER MEMBRANE PROTEIN-RELATED-RELATED"/>
    <property type="match status" value="1"/>
</dbReference>
<keyword evidence="1" id="KW-0472">Membrane</keyword>
<dbReference type="EMBL" id="JTDI01000003">
    <property type="protein sequence ID" value="KHK91486.1"/>
    <property type="molecule type" value="Genomic_DNA"/>
</dbReference>
<keyword evidence="1" id="KW-1133">Transmembrane helix</keyword>
<comment type="caution">
    <text evidence="2">The sequence shown here is derived from an EMBL/GenBank/DDBJ whole genome shotgun (WGS) entry which is preliminary data.</text>
</comment>
<evidence type="ECO:0000313" key="3">
    <source>
        <dbReference type="Proteomes" id="UP000031057"/>
    </source>
</evidence>
<evidence type="ECO:0008006" key="4">
    <source>
        <dbReference type="Google" id="ProtNLM"/>
    </source>
</evidence>
<dbReference type="Pfam" id="PF05656">
    <property type="entry name" value="DUF805"/>
    <property type="match status" value="1"/>
</dbReference>
<keyword evidence="1" id="KW-0812">Transmembrane</keyword>
<dbReference type="GO" id="GO:0005886">
    <property type="term" value="C:plasma membrane"/>
    <property type="evidence" value="ECO:0007669"/>
    <property type="project" value="TreeGrafter"/>
</dbReference>
<accession>A0A0B1ZLQ9</accession>
<proteinExistence type="predicted"/>
<dbReference type="Proteomes" id="UP000031057">
    <property type="component" value="Unassembled WGS sequence"/>
</dbReference>
<dbReference type="InterPro" id="IPR008523">
    <property type="entry name" value="DUF805"/>
</dbReference>
<reference evidence="2 3" key="1">
    <citation type="submission" date="2014-10" db="EMBL/GenBank/DDBJ databases">
        <title>Genome sequence of Novosphingobium malaysiense MUSC 273(T).</title>
        <authorList>
            <person name="Lee L.-H."/>
        </authorList>
    </citation>
    <scope>NUCLEOTIDE SEQUENCE [LARGE SCALE GENOMIC DNA]</scope>
    <source>
        <strain evidence="2 3">MUSC 273</strain>
    </source>
</reference>